<name>A0A8G2CNG7_ACIRU</name>
<keyword evidence="2" id="KW-1185">Reference proteome</keyword>
<sequence length="195" mass="21335">MGTPPKTAKPQTRIVLASPSTNAGAMERLFLIEAYTPAYVGTYDASQNLIAMRLMRQTIENRLKSPGQYMARGATTEIEIIELGNQFAGFGTYPTLDPGMTLRLRDILTIANNPKHPMHAAFAQFVNDAITAATESTTPSVAKYPNVTAWRTKNSGSPGPSFHMLITLSGNTFYSTIPVPPMLHRDAKHSSRQTH</sequence>
<evidence type="ECO:0000313" key="1">
    <source>
        <dbReference type="EMBL" id="SIR44086.1"/>
    </source>
</evidence>
<proteinExistence type="predicted"/>
<protein>
    <submittedName>
        <fullName evidence="1">Uncharacterized protein</fullName>
    </submittedName>
</protein>
<evidence type="ECO:0000313" key="2">
    <source>
        <dbReference type="Proteomes" id="UP000186308"/>
    </source>
</evidence>
<dbReference type="Proteomes" id="UP000186308">
    <property type="component" value="Unassembled WGS sequence"/>
</dbReference>
<dbReference type="EMBL" id="FTNE01000033">
    <property type="protein sequence ID" value="SIR44086.1"/>
    <property type="molecule type" value="Genomic_DNA"/>
</dbReference>
<accession>A0A8G2CNG7</accession>
<dbReference type="RefSeq" id="WP_139334166.1">
    <property type="nucleotide sequence ID" value="NZ_FTNE01000033.1"/>
</dbReference>
<comment type="caution">
    <text evidence="1">The sequence shown here is derived from an EMBL/GenBank/DDBJ whole genome shotgun (WGS) entry which is preliminary data.</text>
</comment>
<dbReference type="AlphaFoldDB" id="A0A8G2CNG7"/>
<gene>
    <name evidence="1" type="ORF">SAMN05421828_1332</name>
</gene>
<organism evidence="1 2">
    <name type="scientific">Acidiphilium rubrum</name>
    <dbReference type="NCBI Taxonomy" id="526"/>
    <lineage>
        <taxon>Bacteria</taxon>
        <taxon>Pseudomonadati</taxon>
        <taxon>Pseudomonadota</taxon>
        <taxon>Alphaproteobacteria</taxon>
        <taxon>Acetobacterales</taxon>
        <taxon>Acidocellaceae</taxon>
        <taxon>Acidiphilium</taxon>
    </lineage>
</organism>
<dbReference type="OrthoDB" id="8974285at2"/>
<reference evidence="1 2" key="1">
    <citation type="submission" date="2017-01" db="EMBL/GenBank/DDBJ databases">
        <authorList>
            <person name="Varghese N."/>
            <person name="Submissions S."/>
        </authorList>
    </citation>
    <scope>NUCLEOTIDE SEQUENCE [LARGE SCALE GENOMIC DNA]</scope>
    <source>
        <strain evidence="1 2">ATCC 35905</strain>
    </source>
</reference>